<keyword evidence="3" id="KW-1185">Reference proteome</keyword>
<proteinExistence type="predicted"/>
<gene>
    <name evidence="2" type="ORF">LZ496_06380</name>
</gene>
<protein>
    <submittedName>
        <fullName evidence="2">TonB C-terminal domain-containing protein</fullName>
    </submittedName>
</protein>
<comment type="caution">
    <text evidence="2">The sequence shown here is derived from an EMBL/GenBank/DDBJ whole genome shotgun (WGS) entry which is preliminary data.</text>
</comment>
<dbReference type="EMBL" id="JAMGBA010000001">
    <property type="protein sequence ID" value="MCL6698408.1"/>
    <property type="molecule type" value="Genomic_DNA"/>
</dbReference>
<organism evidence="2 3">
    <name type="scientific">Sphingomonas caseinilyticus</name>
    <dbReference type="NCBI Taxonomy" id="2908205"/>
    <lineage>
        <taxon>Bacteria</taxon>
        <taxon>Pseudomonadati</taxon>
        <taxon>Pseudomonadota</taxon>
        <taxon>Alphaproteobacteria</taxon>
        <taxon>Sphingomonadales</taxon>
        <taxon>Sphingomonadaceae</taxon>
        <taxon>Sphingomonas</taxon>
    </lineage>
</organism>
<evidence type="ECO:0000313" key="3">
    <source>
        <dbReference type="Proteomes" id="UP001203410"/>
    </source>
</evidence>
<evidence type="ECO:0000313" key="2">
    <source>
        <dbReference type="EMBL" id="MCL6698408.1"/>
    </source>
</evidence>
<reference evidence="2 3" key="1">
    <citation type="submission" date="2022-05" db="EMBL/GenBank/DDBJ databases">
        <authorList>
            <person name="Jo J.-H."/>
            <person name="Im W.-T."/>
        </authorList>
    </citation>
    <scope>NUCLEOTIDE SEQUENCE [LARGE SCALE GENOMIC DNA]</scope>
    <source>
        <strain evidence="2 3">NSE70-1</strain>
    </source>
</reference>
<sequence length="466" mass="51302">MTVTLPKTNPLSGCGRALGEPGTAVKVSGQVISMAEGRQIGYEADHQNREGVIVLTLLFALQAAAQYAPVQGRVDPIVVVGRPIDDARSKLNACLARHCKTDEDVAATLALAETQLLDGKYRDARKTLLASLDRNEDFAKAYPVPVSQLYRANGKVAANLGFDRDYFRSTFGIYHTLKNGLPPDDSRKYTALMEVAEMMYRTEGHTRARYYYDRLADEARKDGRDDIAAIAELRSAIRHLPQGSEMQMAAIRKVAGLQGERMRAPVLEAKLALAKMAYQKGDEAGAQAIQNELAQLNIKRPMLIYQPSYAMVQRELDSGSEFNFPMEGAPAIGGEVSGMPQQSASAEGRASVTNSITAMQWSSIKRISGNFDDMWADVTFRITPEGRVSDVKITKSKGDLFWTKPLLASLSMRRYTAGKLNDPASVRSERYTYTSGYEGQTGTRAQQRSPKARVEYMDLSDIASTE</sequence>
<name>A0ABT0RU96_9SPHN</name>
<dbReference type="RefSeq" id="WP_249903749.1">
    <property type="nucleotide sequence ID" value="NZ_JAMGBA010000001.1"/>
</dbReference>
<evidence type="ECO:0000256" key="1">
    <source>
        <dbReference type="SAM" id="MobiDB-lite"/>
    </source>
</evidence>
<accession>A0ABT0RU96</accession>
<feature type="region of interest" description="Disordered" evidence="1">
    <location>
        <begin position="433"/>
        <end position="466"/>
    </location>
</feature>
<feature type="compositionally biased region" description="Polar residues" evidence="1">
    <location>
        <begin position="433"/>
        <end position="449"/>
    </location>
</feature>
<dbReference type="Proteomes" id="UP001203410">
    <property type="component" value="Unassembled WGS sequence"/>
</dbReference>